<dbReference type="OrthoDB" id="6340174at2759"/>
<dbReference type="Proteomes" id="UP000801492">
    <property type="component" value="Unassembled WGS sequence"/>
</dbReference>
<gene>
    <name evidence="1" type="ORF">ILUMI_11302</name>
</gene>
<feature type="non-terminal residue" evidence="1">
    <location>
        <position position="1"/>
    </location>
</feature>
<keyword evidence="2" id="KW-1185">Reference proteome</keyword>
<dbReference type="SMART" id="SM00718">
    <property type="entry name" value="DM4_12"/>
    <property type="match status" value="1"/>
</dbReference>
<evidence type="ECO:0000313" key="1">
    <source>
        <dbReference type="EMBL" id="KAF2894872.1"/>
    </source>
</evidence>
<accession>A0A8K0D0Q7</accession>
<protein>
    <submittedName>
        <fullName evidence="1">Uncharacterized protein</fullName>
    </submittedName>
</protein>
<name>A0A8K0D0Q7_IGNLU</name>
<organism evidence="1 2">
    <name type="scientific">Ignelater luminosus</name>
    <name type="common">Cucubano</name>
    <name type="synonym">Pyrophorus luminosus</name>
    <dbReference type="NCBI Taxonomy" id="2038154"/>
    <lineage>
        <taxon>Eukaryota</taxon>
        <taxon>Metazoa</taxon>
        <taxon>Ecdysozoa</taxon>
        <taxon>Arthropoda</taxon>
        <taxon>Hexapoda</taxon>
        <taxon>Insecta</taxon>
        <taxon>Pterygota</taxon>
        <taxon>Neoptera</taxon>
        <taxon>Endopterygota</taxon>
        <taxon>Coleoptera</taxon>
        <taxon>Polyphaga</taxon>
        <taxon>Elateriformia</taxon>
        <taxon>Elateroidea</taxon>
        <taxon>Elateridae</taxon>
        <taxon>Agrypninae</taxon>
        <taxon>Pyrophorini</taxon>
        <taxon>Ignelater</taxon>
    </lineage>
</organism>
<dbReference type="InterPro" id="IPR006631">
    <property type="entry name" value="DM4_12"/>
</dbReference>
<dbReference type="EMBL" id="VTPC01006506">
    <property type="protein sequence ID" value="KAF2894872.1"/>
    <property type="molecule type" value="Genomic_DNA"/>
</dbReference>
<dbReference type="Pfam" id="PF07841">
    <property type="entry name" value="DM4_12"/>
    <property type="match status" value="1"/>
</dbReference>
<dbReference type="PANTHER" id="PTHR21398:SF22">
    <property type="entry name" value="IP12060P-RELATED"/>
    <property type="match status" value="1"/>
</dbReference>
<dbReference type="AlphaFoldDB" id="A0A8K0D0Q7"/>
<comment type="caution">
    <text evidence="1">The sequence shown here is derived from an EMBL/GenBank/DDBJ whole genome shotgun (WGS) entry which is preliminary data.</text>
</comment>
<sequence length="146" mass="16280">LFLAAAIPLYLPRNSAYLAFNWEANYRLPTNETEFIYPPIIKKRINRKLAYDAIEAKLKLQGYPGRGCLLRVICEAAASALSEGNGVLGDIVHILLTPSTSNNQGLSEEYQAAEEHGRNLKKCDEYHKGCSVSFLDIISWLGHVVE</sequence>
<dbReference type="PANTHER" id="PTHR21398">
    <property type="entry name" value="AGAP007094-PA"/>
    <property type="match status" value="1"/>
</dbReference>
<proteinExistence type="predicted"/>
<reference evidence="1" key="1">
    <citation type="submission" date="2019-08" db="EMBL/GenBank/DDBJ databases">
        <title>The genome of the North American firefly Photinus pyralis.</title>
        <authorList>
            <consortium name="Photinus pyralis genome working group"/>
            <person name="Fallon T.R."/>
            <person name="Sander Lower S.E."/>
            <person name="Weng J.-K."/>
        </authorList>
    </citation>
    <scope>NUCLEOTIDE SEQUENCE</scope>
    <source>
        <strain evidence="1">TRF0915ILg1</strain>
        <tissue evidence="1">Whole body</tissue>
    </source>
</reference>
<evidence type="ECO:0000313" key="2">
    <source>
        <dbReference type="Proteomes" id="UP000801492"/>
    </source>
</evidence>